<feature type="transmembrane region" description="Helical" evidence="1">
    <location>
        <begin position="167"/>
        <end position="186"/>
    </location>
</feature>
<evidence type="ECO:0000256" key="1">
    <source>
        <dbReference type="SAM" id="Phobius"/>
    </source>
</evidence>
<feature type="transmembrane region" description="Helical" evidence="1">
    <location>
        <begin position="350"/>
        <end position="368"/>
    </location>
</feature>
<keyword evidence="1" id="KW-0812">Transmembrane</keyword>
<dbReference type="STRING" id="35760.BCHO_1152"/>
<keyword evidence="1" id="KW-0472">Membrane</keyword>
<dbReference type="eggNOG" id="ENOG5032UTZ">
    <property type="taxonomic scope" value="Bacteria"/>
</dbReference>
<protein>
    <submittedName>
        <fullName evidence="2">ABC transporter permease</fullName>
    </submittedName>
</protein>
<keyword evidence="1" id="KW-1133">Transmembrane helix</keyword>
<gene>
    <name evidence="2" type="ORF">BCHO_1152</name>
</gene>
<feature type="transmembrane region" description="Helical" evidence="1">
    <location>
        <begin position="137"/>
        <end position="155"/>
    </location>
</feature>
<feature type="transmembrane region" description="Helical" evidence="1">
    <location>
        <begin position="262"/>
        <end position="282"/>
    </location>
</feature>
<sequence length="434" mass="47988">MTCGHLVTMWSVVPERETMKRHQRAESAGLISFFCCAVAGGLAIMAYLRWAPAIWQLSQRRFMAAAALVAACGVISFVTGYTHRIRTLNEHVMWAVHLRRAFEIVALSFVYAVTLFLTSYTLFWVLNSMMGKAIFEMYLPALTATFAGVCGYLTFVQAELMNAKTLASLLPFFVVAGVGTACSTTNDPHWFRNNFSELGDRTTFAASMFNITLVFGGLSIIIITYFAISELIATYQVVRPNGSIGIRNPQVSYHIPRFKVRITLLSILLTLSGIAFIGIGTFRYTPHPILHNVFARGMPCVMFALLIALPWLAPQLSRAFFVISDIAILVCVIAGVSWLQGENTLTNVEALAAMLFLGWFIGFSRQIAAIEADRIQQQLIAHDVVNTDKLDNLISDEESSGFNTVLTDTNSPVLAAQVDTNEQRQQVASQLARN</sequence>
<feature type="transmembrane region" description="Helical" evidence="1">
    <location>
        <begin position="104"/>
        <end position="125"/>
    </location>
</feature>
<accession>A0A087AEC3</accession>
<proteinExistence type="predicted"/>
<dbReference type="AlphaFoldDB" id="A0A087AEC3"/>
<feature type="transmembrane region" description="Helical" evidence="1">
    <location>
        <begin position="319"/>
        <end position="338"/>
    </location>
</feature>
<name>A0A087AEC3_9BIFI</name>
<reference evidence="2 3" key="1">
    <citation type="submission" date="2014-03" db="EMBL/GenBank/DDBJ databases">
        <title>Genomics of Bifidobacteria.</title>
        <authorList>
            <person name="Ventura M."/>
            <person name="Milani C."/>
            <person name="Lugli G.A."/>
        </authorList>
    </citation>
    <scope>NUCLEOTIDE SEQUENCE [LARGE SCALE GENOMIC DNA]</scope>
    <source>
        <strain evidence="2 3">LMG 10510</strain>
    </source>
</reference>
<feature type="transmembrane region" description="Helical" evidence="1">
    <location>
        <begin position="62"/>
        <end position="83"/>
    </location>
</feature>
<dbReference type="Proteomes" id="UP000028995">
    <property type="component" value="Unassembled WGS sequence"/>
</dbReference>
<evidence type="ECO:0000313" key="2">
    <source>
        <dbReference type="EMBL" id="KFI57123.1"/>
    </source>
</evidence>
<feature type="transmembrane region" description="Helical" evidence="1">
    <location>
        <begin position="294"/>
        <end position="312"/>
    </location>
</feature>
<organism evidence="2 3">
    <name type="scientific">Bifidobacterium choerinum</name>
    <dbReference type="NCBI Taxonomy" id="35760"/>
    <lineage>
        <taxon>Bacteria</taxon>
        <taxon>Bacillati</taxon>
        <taxon>Actinomycetota</taxon>
        <taxon>Actinomycetes</taxon>
        <taxon>Bifidobacteriales</taxon>
        <taxon>Bifidobacteriaceae</taxon>
        <taxon>Bifidobacterium</taxon>
    </lineage>
</organism>
<feature type="transmembrane region" description="Helical" evidence="1">
    <location>
        <begin position="28"/>
        <end position="50"/>
    </location>
</feature>
<comment type="caution">
    <text evidence="2">The sequence shown here is derived from an EMBL/GenBank/DDBJ whole genome shotgun (WGS) entry which is preliminary data.</text>
</comment>
<feature type="transmembrane region" description="Helical" evidence="1">
    <location>
        <begin position="206"/>
        <end position="228"/>
    </location>
</feature>
<evidence type="ECO:0000313" key="3">
    <source>
        <dbReference type="Proteomes" id="UP000028995"/>
    </source>
</evidence>
<dbReference type="EMBL" id="JGYU01000006">
    <property type="protein sequence ID" value="KFI57123.1"/>
    <property type="molecule type" value="Genomic_DNA"/>
</dbReference>
<keyword evidence="3" id="KW-1185">Reference proteome</keyword>